<feature type="compositionally biased region" description="Low complexity" evidence="1">
    <location>
        <begin position="732"/>
        <end position="742"/>
    </location>
</feature>
<accession>A0ABP9CWS1</accession>
<feature type="domain" description="CHAT" evidence="2">
    <location>
        <begin position="859"/>
        <end position="1177"/>
    </location>
</feature>
<organism evidence="3 4">
    <name type="scientific">Streptomyces ziwulingensis</name>
    <dbReference type="NCBI Taxonomy" id="1045501"/>
    <lineage>
        <taxon>Bacteria</taxon>
        <taxon>Bacillati</taxon>
        <taxon>Actinomycetota</taxon>
        <taxon>Actinomycetes</taxon>
        <taxon>Kitasatosporales</taxon>
        <taxon>Streptomycetaceae</taxon>
        <taxon>Streptomyces</taxon>
    </lineage>
</organism>
<comment type="caution">
    <text evidence="3">The sequence shown here is derived from an EMBL/GenBank/DDBJ whole genome shotgun (WGS) entry which is preliminary data.</text>
</comment>
<feature type="compositionally biased region" description="Low complexity" evidence="1">
    <location>
        <begin position="926"/>
        <end position="936"/>
    </location>
</feature>
<evidence type="ECO:0000313" key="4">
    <source>
        <dbReference type="Proteomes" id="UP001501265"/>
    </source>
</evidence>
<feature type="region of interest" description="Disordered" evidence="1">
    <location>
        <begin position="716"/>
        <end position="751"/>
    </location>
</feature>
<feature type="compositionally biased region" description="Gly residues" evidence="1">
    <location>
        <begin position="722"/>
        <end position="731"/>
    </location>
</feature>
<gene>
    <name evidence="3" type="ORF">GCM10023220_62910</name>
</gene>
<proteinExistence type="predicted"/>
<dbReference type="InterPro" id="IPR011990">
    <property type="entry name" value="TPR-like_helical_dom_sf"/>
</dbReference>
<keyword evidence="4" id="KW-1185">Reference proteome</keyword>
<dbReference type="Proteomes" id="UP001501265">
    <property type="component" value="Unassembled WGS sequence"/>
</dbReference>
<evidence type="ECO:0000256" key="1">
    <source>
        <dbReference type="SAM" id="MobiDB-lite"/>
    </source>
</evidence>
<dbReference type="Gene3D" id="1.25.40.10">
    <property type="entry name" value="Tetratricopeptide repeat domain"/>
    <property type="match status" value="1"/>
</dbReference>
<evidence type="ECO:0000259" key="2">
    <source>
        <dbReference type="Pfam" id="PF12770"/>
    </source>
</evidence>
<feature type="region of interest" description="Disordered" evidence="1">
    <location>
        <begin position="962"/>
        <end position="983"/>
    </location>
</feature>
<reference evidence="4" key="1">
    <citation type="journal article" date="2019" name="Int. J. Syst. Evol. Microbiol.">
        <title>The Global Catalogue of Microorganisms (GCM) 10K type strain sequencing project: providing services to taxonomists for standard genome sequencing and annotation.</title>
        <authorList>
            <consortium name="The Broad Institute Genomics Platform"/>
            <consortium name="The Broad Institute Genome Sequencing Center for Infectious Disease"/>
            <person name="Wu L."/>
            <person name="Ma J."/>
        </authorList>
    </citation>
    <scope>NUCLEOTIDE SEQUENCE [LARGE SCALE GENOMIC DNA]</scope>
    <source>
        <strain evidence="4">JCM 18081</strain>
    </source>
</reference>
<dbReference type="EMBL" id="BAABIG010000083">
    <property type="protein sequence ID" value="GAA4821227.1"/>
    <property type="molecule type" value="Genomic_DNA"/>
</dbReference>
<feature type="region of interest" description="Disordered" evidence="1">
    <location>
        <begin position="920"/>
        <end position="946"/>
    </location>
</feature>
<name>A0ABP9CWS1_9ACTN</name>
<dbReference type="Pfam" id="PF12770">
    <property type="entry name" value="CHAT"/>
    <property type="match status" value="1"/>
</dbReference>
<evidence type="ECO:0000313" key="3">
    <source>
        <dbReference type="EMBL" id="GAA4821227.1"/>
    </source>
</evidence>
<dbReference type="InterPro" id="IPR024983">
    <property type="entry name" value="CHAT_dom"/>
</dbReference>
<sequence>MRERWVAAVRARLDGSAGPYGLLDPAALTEAVELFAGTTRTRDLVETCHLVGMLHWQRGLALADQRALPEVRTATALLVLVSLIRPELPLPEPVPRPPGAPLRPDGEATWEDLLQALTLHLDEGADAHSARLMISAARNAVADTASHAGPHAGAHDAPHAATHAAPHAALLAGRLRALGMAWQRLYEHTGELADIQQAVTVGRSAVARDGVANGAVARGAVEQASTVGVDRMMSSHNLAESLRALFRRTGDVRHLREAVDIGREVVREVSPADTGRHVSWGGLADSLRMLYEHTDDGALLDEALRLSTAAREAVPESGRDRSAVLVNSTILLRHQFERTGDQSVLNEAIAVSRGAVGAAPRGAPVQRTALYNLGTLLDVLSERTGDMGALDEAIEVTSAVVDLTPADHPDGPLYRSTLVRMLNQRFHRVGDPHALDRAIELGGAAVAATPEDYPDRWMYLANLAVVLKAKAHRTKNLGTLRDAIAVEREVADLASGTGGRHRAAVLTNLGNSLRLYFDLSGDTAAWREAVSAGRAAVDGTAEDHAFRAQCEVNLALSLSIHGHGVTARDGRHVEEALGLLETAACRGSAPTAVRLSAAREWGELAMATGRPEQAARGLALGVALLPRLAARGLAPSDATRWMAEYARLASDAAACALATGQPDRAAEVLEMGRGVLLAQALESRTDLTELRERAPELADRFDRLCAGLDDSTGASGAFDAAGGSGRSGRSGGSDVRSGSSDGRSGGEDDPDLRRKLAQELDDLVAEIRTLPGLERFLLPPQAAAMTAEAHSGPIVMVNISPYRCDALVLTTDGIQVCELPDVDHDDVHDRLSDMRYLLARSGNSRDARIEAERVMSEDTLPWLWDAVAKPVFDLLDVTRPLPAPGASSEPGTSGTRRMWWIPCGPLAHFPLHAAGHHLHLQTPSEGSGASATSGFSGTSGGASRRTVMDRAVSSYVPTVRALSHARAQHARRRTRSGEPGSPRVLAVAMPHTPGARDLPGARTEYEHLAQHFPVLDGLVGEEATREAVLTGLATHPWAHFACHAGTDPDDPYRSHLLVHDHAVNPLNVLEISRLRLEKPEFAYLSACSTAVTRNDLADEALHAVTAFQLAGFPQVVGTLWQINDTIAAEIAEHIYTRLAAAAYDPTRTAAAVHEAIRLIRARYPRFPTLWSAHIHMGP</sequence>
<protein>
    <submittedName>
        <fullName evidence="3">CHAT domain-containing protein</fullName>
    </submittedName>
</protein>